<protein>
    <submittedName>
        <fullName evidence="6">ABC transporter substrate-binding protein</fullName>
    </submittedName>
</protein>
<reference evidence="6 7" key="1">
    <citation type="submission" date="2024-09" db="EMBL/GenBank/DDBJ databases">
        <authorList>
            <person name="Sun Q."/>
            <person name="Mori K."/>
        </authorList>
    </citation>
    <scope>NUCLEOTIDE SEQUENCE [LARGE SCALE GENOMIC DNA]</scope>
    <source>
        <strain evidence="6 7">TBRC 4938</strain>
    </source>
</reference>
<dbReference type="InterPro" id="IPR000914">
    <property type="entry name" value="SBP_5_dom"/>
</dbReference>
<evidence type="ECO:0000256" key="2">
    <source>
        <dbReference type="ARBA" id="ARBA00005695"/>
    </source>
</evidence>
<dbReference type="PANTHER" id="PTHR30290:SF10">
    <property type="entry name" value="PERIPLASMIC OLIGOPEPTIDE-BINDING PROTEIN-RELATED"/>
    <property type="match status" value="1"/>
</dbReference>
<organism evidence="6 7">
    <name type="scientific">Rhizobium puerariae</name>
    <dbReference type="NCBI Taxonomy" id="1585791"/>
    <lineage>
        <taxon>Bacteria</taxon>
        <taxon>Pseudomonadati</taxon>
        <taxon>Pseudomonadota</taxon>
        <taxon>Alphaproteobacteria</taxon>
        <taxon>Hyphomicrobiales</taxon>
        <taxon>Rhizobiaceae</taxon>
        <taxon>Rhizobium/Agrobacterium group</taxon>
        <taxon>Rhizobium</taxon>
    </lineage>
</organism>
<dbReference type="SUPFAM" id="SSF53850">
    <property type="entry name" value="Periplasmic binding protein-like II"/>
    <property type="match status" value="1"/>
</dbReference>
<keyword evidence="4" id="KW-0732">Signal</keyword>
<evidence type="ECO:0000259" key="5">
    <source>
        <dbReference type="Pfam" id="PF00496"/>
    </source>
</evidence>
<evidence type="ECO:0000256" key="4">
    <source>
        <dbReference type="ARBA" id="ARBA00022729"/>
    </source>
</evidence>
<keyword evidence="7" id="KW-1185">Reference proteome</keyword>
<comment type="subcellular location">
    <subcellularLocation>
        <location evidence="1">Periplasm</location>
    </subcellularLocation>
</comment>
<gene>
    <name evidence="6" type="ORF">ACFFP0_29620</name>
</gene>
<dbReference type="RefSeq" id="WP_377265817.1">
    <property type="nucleotide sequence ID" value="NZ_JBHMAA010000045.1"/>
</dbReference>
<comment type="similarity">
    <text evidence="2">Belongs to the bacterial solute-binding protein 5 family.</text>
</comment>
<dbReference type="Pfam" id="PF00496">
    <property type="entry name" value="SBP_bac_5"/>
    <property type="match status" value="1"/>
</dbReference>
<dbReference type="InterPro" id="IPR039424">
    <property type="entry name" value="SBP_5"/>
</dbReference>
<name>A0ABV6AQW9_9HYPH</name>
<dbReference type="Proteomes" id="UP001589692">
    <property type="component" value="Unassembled WGS sequence"/>
</dbReference>
<dbReference type="PROSITE" id="PS51318">
    <property type="entry name" value="TAT"/>
    <property type="match status" value="1"/>
</dbReference>
<proteinExistence type="inferred from homology"/>
<dbReference type="EMBL" id="JBHMAA010000045">
    <property type="protein sequence ID" value="MFB9953016.1"/>
    <property type="molecule type" value="Genomic_DNA"/>
</dbReference>
<evidence type="ECO:0000313" key="7">
    <source>
        <dbReference type="Proteomes" id="UP001589692"/>
    </source>
</evidence>
<dbReference type="PANTHER" id="PTHR30290">
    <property type="entry name" value="PERIPLASMIC BINDING COMPONENT OF ABC TRANSPORTER"/>
    <property type="match status" value="1"/>
</dbReference>
<evidence type="ECO:0000256" key="3">
    <source>
        <dbReference type="ARBA" id="ARBA00022448"/>
    </source>
</evidence>
<evidence type="ECO:0000313" key="6">
    <source>
        <dbReference type="EMBL" id="MFB9953016.1"/>
    </source>
</evidence>
<dbReference type="Gene3D" id="3.10.105.10">
    <property type="entry name" value="Dipeptide-binding Protein, Domain 3"/>
    <property type="match status" value="1"/>
</dbReference>
<evidence type="ECO:0000256" key="1">
    <source>
        <dbReference type="ARBA" id="ARBA00004418"/>
    </source>
</evidence>
<accession>A0ABV6AQW9</accession>
<dbReference type="InterPro" id="IPR030678">
    <property type="entry name" value="Peptide/Ni-bd"/>
</dbReference>
<dbReference type="InterPro" id="IPR006311">
    <property type="entry name" value="TAT_signal"/>
</dbReference>
<comment type="caution">
    <text evidence="6">The sequence shown here is derived from an EMBL/GenBank/DDBJ whole genome shotgun (WGS) entry which is preliminary data.</text>
</comment>
<sequence>MQISRRNLLQAGAAGAVAFIATRSGAVASEGKIDQIKIGVGIDFPKTMDAARTSGILQSGLGETLLCYDTNMQIVPWLAKSYEQIDATTWRVKLRDNAVFWDGTPVTPRDIETSFRRIWEAVPGHKLLLSDKTVFEAEDDKTLILKLVEPQSDLPHMLASQEFKIHKAAGERSSIMTGPYKPETFVADERLVMVANPLHWGGKPAFSRIELRPIVDANARLLGLQSGELDVVNGMPPEMLGTLSGNLVGASKPSTRIHYLVVNQRNPIFGDKAVRKATSMAIDRQQVIDVALAGQGEALKGMFPSTIGVDVVEGFGTDKKEAARILDEAGWKVGSDGVRAKDGVPLAFTIFSYASRAEMTPISVAVSIQLNALGYKTTVQEVRDIREPMKGPWDVCIISTNAMGAGPQRTFLNSLVKGAPEGFGGYENQELETTVRSLRSETDPAKAAALFRRAQEIVLNDVANIYLLTPPQTVMWSKDKVSEVVVHPASSYFIRPDLILSAD</sequence>
<feature type="domain" description="Solute-binding protein family 5" evidence="5">
    <location>
        <begin position="73"/>
        <end position="417"/>
    </location>
</feature>
<dbReference type="Gene3D" id="3.40.190.10">
    <property type="entry name" value="Periplasmic binding protein-like II"/>
    <property type="match status" value="1"/>
</dbReference>
<dbReference type="PIRSF" id="PIRSF002741">
    <property type="entry name" value="MppA"/>
    <property type="match status" value="1"/>
</dbReference>
<keyword evidence="3" id="KW-0813">Transport</keyword>